<dbReference type="InterPro" id="IPR000276">
    <property type="entry name" value="GPCR_Rhodpsn"/>
</dbReference>
<keyword evidence="7" id="KW-0807">Transducer</keyword>
<feature type="domain" description="G-protein coupled receptors family 1 profile" evidence="9">
    <location>
        <begin position="1"/>
        <end position="276"/>
    </location>
</feature>
<evidence type="ECO:0000313" key="10">
    <source>
        <dbReference type="EMBL" id="CAF0815383.1"/>
    </source>
</evidence>
<evidence type="ECO:0000256" key="7">
    <source>
        <dbReference type="ARBA" id="ARBA00023224"/>
    </source>
</evidence>
<gene>
    <name evidence="10" type="ORF">GPM918_LOCUS4258</name>
    <name evidence="11" type="ORF">SRO942_LOCUS4259</name>
</gene>
<evidence type="ECO:0000256" key="1">
    <source>
        <dbReference type="ARBA" id="ARBA00004141"/>
    </source>
</evidence>
<dbReference type="Pfam" id="PF00001">
    <property type="entry name" value="7tm_1"/>
    <property type="match status" value="1"/>
</dbReference>
<evidence type="ECO:0000259" key="9">
    <source>
        <dbReference type="PROSITE" id="PS50262"/>
    </source>
</evidence>
<dbReference type="PRINTS" id="PR00237">
    <property type="entry name" value="GPCRRHODOPSN"/>
</dbReference>
<feature type="transmembrane region" description="Helical" evidence="8">
    <location>
        <begin position="141"/>
        <end position="161"/>
    </location>
</feature>
<evidence type="ECO:0000256" key="4">
    <source>
        <dbReference type="ARBA" id="ARBA00023040"/>
    </source>
</evidence>
<keyword evidence="3 8" id="KW-1133">Transmembrane helix</keyword>
<dbReference type="PANTHER" id="PTHR24243">
    <property type="entry name" value="G-PROTEIN COUPLED RECEPTOR"/>
    <property type="match status" value="1"/>
</dbReference>
<feature type="transmembrane region" description="Helical" evidence="8">
    <location>
        <begin position="90"/>
        <end position="112"/>
    </location>
</feature>
<dbReference type="GO" id="GO:0005886">
    <property type="term" value="C:plasma membrane"/>
    <property type="evidence" value="ECO:0007669"/>
    <property type="project" value="TreeGrafter"/>
</dbReference>
<comment type="subcellular location">
    <subcellularLocation>
        <location evidence="1">Membrane</location>
        <topology evidence="1">Multi-pass membrane protein</topology>
    </subcellularLocation>
</comment>
<keyword evidence="4" id="KW-0297">G-protein coupled receptor</keyword>
<dbReference type="InterPro" id="IPR017452">
    <property type="entry name" value="GPCR_Rhodpsn_7TM"/>
</dbReference>
<dbReference type="PANTHER" id="PTHR24243:SF230">
    <property type="entry name" value="G-PROTEIN COUPLED RECEPTORS FAMILY 1 PROFILE DOMAIN-CONTAINING PROTEIN"/>
    <property type="match status" value="1"/>
</dbReference>
<evidence type="ECO:0000256" key="8">
    <source>
        <dbReference type="SAM" id="Phobius"/>
    </source>
</evidence>
<feature type="transmembrane region" description="Helical" evidence="8">
    <location>
        <begin position="7"/>
        <end position="30"/>
    </location>
</feature>
<proteinExistence type="predicted"/>
<dbReference type="OrthoDB" id="9990906at2759"/>
<comment type="caution">
    <text evidence="10">The sequence shown here is derived from an EMBL/GenBank/DDBJ whole genome shotgun (WGS) entry which is preliminary data.</text>
</comment>
<keyword evidence="2 8" id="KW-0812">Transmembrane</keyword>
<reference evidence="10" key="1">
    <citation type="submission" date="2021-02" db="EMBL/GenBank/DDBJ databases">
        <authorList>
            <person name="Nowell W R."/>
        </authorList>
    </citation>
    <scope>NUCLEOTIDE SEQUENCE</scope>
</reference>
<dbReference type="Proteomes" id="UP000681722">
    <property type="component" value="Unassembled WGS sequence"/>
</dbReference>
<evidence type="ECO:0000256" key="5">
    <source>
        <dbReference type="ARBA" id="ARBA00023136"/>
    </source>
</evidence>
<feature type="transmembrane region" description="Helical" evidence="8">
    <location>
        <begin position="215"/>
        <end position="236"/>
    </location>
</feature>
<dbReference type="AlphaFoldDB" id="A0A813TXH6"/>
<name>A0A813TXH6_9BILA</name>
<dbReference type="Gene3D" id="1.20.1070.10">
    <property type="entry name" value="Rhodopsin 7-helix transmembrane proteins"/>
    <property type="match status" value="1"/>
</dbReference>
<evidence type="ECO:0000256" key="3">
    <source>
        <dbReference type="ARBA" id="ARBA00022989"/>
    </source>
</evidence>
<dbReference type="SUPFAM" id="SSF81321">
    <property type="entry name" value="Family A G protein-coupled receptor-like"/>
    <property type="match status" value="1"/>
</dbReference>
<keyword evidence="12" id="KW-1185">Reference proteome</keyword>
<protein>
    <recommendedName>
        <fullName evidence="9">G-protein coupled receptors family 1 profile domain-containing protein</fullName>
    </recommendedName>
</protein>
<accession>A0A813TXH6</accession>
<keyword evidence="5 8" id="KW-0472">Membrane</keyword>
<evidence type="ECO:0000313" key="12">
    <source>
        <dbReference type="Proteomes" id="UP000663829"/>
    </source>
</evidence>
<dbReference type="GO" id="GO:0004930">
    <property type="term" value="F:G protein-coupled receptor activity"/>
    <property type="evidence" value="ECO:0007669"/>
    <property type="project" value="UniProtKB-KW"/>
</dbReference>
<organism evidence="10 12">
    <name type="scientific">Didymodactylos carnosus</name>
    <dbReference type="NCBI Taxonomy" id="1234261"/>
    <lineage>
        <taxon>Eukaryota</taxon>
        <taxon>Metazoa</taxon>
        <taxon>Spiralia</taxon>
        <taxon>Gnathifera</taxon>
        <taxon>Rotifera</taxon>
        <taxon>Eurotatoria</taxon>
        <taxon>Bdelloidea</taxon>
        <taxon>Philodinida</taxon>
        <taxon>Philodinidae</taxon>
        <taxon>Didymodactylos</taxon>
    </lineage>
</organism>
<feature type="transmembrane region" description="Helical" evidence="8">
    <location>
        <begin position="50"/>
        <end position="69"/>
    </location>
</feature>
<evidence type="ECO:0000256" key="6">
    <source>
        <dbReference type="ARBA" id="ARBA00023170"/>
    </source>
</evidence>
<dbReference type="PROSITE" id="PS50262">
    <property type="entry name" value="G_PROTEIN_RECEP_F1_2"/>
    <property type="match status" value="1"/>
</dbReference>
<dbReference type="EMBL" id="CAJOBC010000566">
    <property type="protein sequence ID" value="CAF3601449.1"/>
    <property type="molecule type" value="Genomic_DNA"/>
</dbReference>
<dbReference type="EMBL" id="CAJNOQ010000566">
    <property type="protein sequence ID" value="CAF0815383.1"/>
    <property type="molecule type" value="Genomic_DNA"/>
</dbReference>
<evidence type="ECO:0000313" key="11">
    <source>
        <dbReference type="EMBL" id="CAF3601449.1"/>
    </source>
</evidence>
<sequence>MRLSSSCFYMAILAVTDSCVLWIGCLNRWLELLEKSRPILACNICCKLCTFLFFFFADCSVWITVAMTIERYIAVSRPLKASQLCTVKRAKYVLLTIFLLFFLINSHFLWTFHLSFESYCMPVNDNSLFIKYFTWIDSCKYSFLPFLMLISLNILIIRSLLHSRQNSKLLQQSTTSTTYSISFSSSSTSNNGHANNHTLHHNHNYRRVNRRLTSMLLTVSFAFCICSMPISIMQIIDAIYPNIDKRSVQLVVTISIGKIIAEISQYINHSINFFLYAFTGRIFRHELHRLFLLCFCHHRLQYPYRFSTRKKSARQQNESYPNTSRTITHQHRLSTASDLERTRRLSSIALTNSSIYPHSSPRISSVFENCRYSLLQRFSENDETTTTGIATENSLHAPQQRRTEPRISNVSNVTTQTLLDFNLKNGDTDINENKTKMRSALITLVETMKNQSHIQKSVLKSPTKNYLYGVTDTVTHRLL</sequence>
<dbReference type="Proteomes" id="UP000663829">
    <property type="component" value="Unassembled WGS sequence"/>
</dbReference>
<evidence type="ECO:0000256" key="2">
    <source>
        <dbReference type="ARBA" id="ARBA00022692"/>
    </source>
</evidence>
<keyword evidence="6" id="KW-0675">Receptor</keyword>